<evidence type="ECO:0000313" key="1">
    <source>
        <dbReference type="EMBL" id="KGE53727.1"/>
    </source>
</evidence>
<proteinExistence type="predicted"/>
<reference evidence="1 2" key="1">
    <citation type="submission" date="2014-09" db="EMBL/GenBank/DDBJ databases">
        <title>A draft genome sequence for Xanthomonas axonopodis pv. vasculorum NCPPB 900.</title>
        <authorList>
            <person name="Harrison J."/>
            <person name="Studholme D.J."/>
        </authorList>
    </citation>
    <scope>NUCLEOTIDE SEQUENCE [LARGE SCALE GENOMIC DNA]</scope>
    <source>
        <strain evidence="1 2">NCPPB 900</strain>
    </source>
</reference>
<gene>
    <name evidence="1" type="ORF">GW15_0200040</name>
</gene>
<accession>A0A098Q6V2</accession>
<organism evidence="1 2">
    <name type="scientific">Xanthomonas axonopodis pv. vasculorum</name>
    <dbReference type="NCBI Taxonomy" id="325777"/>
    <lineage>
        <taxon>Bacteria</taxon>
        <taxon>Pseudomonadati</taxon>
        <taxon>Pseudomonadota</taxon>
        <taxon>Gammaproteobacteria</taxon>
        <taxon>Lysobacterales</taxon>
        <taxon>Lysobacteraceae</taxon>
        <taxon>Xanthomonas</taxon>
    </lineage>
</organism>
<dbReference type="EMBL" id="JPHD02000001">
    <property type="protein sequence ID" value="KGE53727.1"/>
    <property type="molecule type" value="Genomic_DNA"/>
</dbReference>
<sequence>MPLCRLPHSQQVPSQQRSRFRHAHDGGAMALNGQHAVSMSQGVRCRFRALLPCSLKRPSLRRF</sequence>
<dbReference type="HOGENOM" id="CLU_2884836_0_0_6"/>
<evidence type="ECO:0000313" key="2">
    <source>
        <dbReference type="Proteomes" id="UP000028012"/>
    </source>
</evidence>
<dbReference type="AlphaFoldDB" id="A0A098Q6V2"/>
<protein>
    <submittedName>
        <fullName evidence="1">Uncharacterized protein</fullName>
    </submittedName>
</protein>
<name>A0A098Q6V2_9XANT</name>
<comment type="caution">
    <text evidence="1">The sequence shown here is derived from an EMBL/GenBank/DDBJ whole genome shotgun (WGS) entry which is preliminary data.</text>
</comment>
<dbReference type="Proteomes" id="UP000028012">
    <property type="component" value="Unassembled WGS sequence"/>
</dbReference>